<feature type="transmembrane region" description="Helical" evidence="1">
    <location>
        <begin position="171"/>
        <end position="190"/>
    </location>
</feature>
<dbReference type="OrthoDB" id="5753718at2"/>
<keyword evidence="1" id="KW-1133">Transmembrane helix</keyword>
<feature type="transmembrane region" description="Helical" evidence="1">
    <location>
        <begin position="292"/>
        <end position="321"/>
    </location>
</feature>
<name>A0A0M4SCR0_FUSNC</name>
<feature type="transmembrane region" description="Helical" evidence="1">
    <location>
        <begin position="121"/>
        <end position="138"/>
    </location>
</feature>
<feature type="transmembrane region" description="Helical" evidence="1">
    <location>
        <begin position="341"/>
        <end position="366"/>
    </location>
</feature>
<dbReference type="Proteomes" id="UP000054800">
    <property type="component" value="Unassembled WGS sequence"/>
</dbReference>
<dbReference type="AlphaFoldDB" id="A0A0M4SCR0"/>
<feature type="transmembrane region" description="Helical" evidence="1">
    <location>
        <begin position="145"/>
        <end position="165"/>
    </location>
</feature>
<feature type="transmembrane region" description="Helical" evidence="1">
    <location>
        <begin position="197"/>
        <end position="217"/>
    </location>
</feature>
<proteinExistence type="predicted"/>
<sequence length="369" mass="40964">MKKILVFVIFLVCSTITFSDKVITNKNETKEEYLSGKIIALVSEENSDEDSIAKLQKFNVKLLDGIDKGEVVEIDLPIYMNDEYNINAKVGDRVVVYKTFDNYGNDEMQLQYYISDVDKRIELYVMGIGFVALVLLIARKNGLKSLFALTVTIAFIIKIFIPAIYNGYSPILFAIITAVFSSLVTIYFTVGMNKKFIVALLGVTGGVLIAGILSYIFTYRMRLNGFLDSDLLACAYLFKNIKMKEIIPAGVIIGSLGAVMDVAVSIASSINELHEIDPNISKKSMFKSAINIGNDIIGTMINTLILAYIASAIFTLLLIYMQANEYPLIRILNFQDIAVEIMRSICGSIGILIAVPLTAYIGTLIYKKK</sequence>
<dbReference type="RefSeq" id="WP_011015955.1">
    <property type="nucleotide sequence ID" value="NZ_CP022122.1"/>
</dbReference>
<dbReference type="PANTHER" id="PTHR41771:SF1">
    <property type="entry name" value="MEMBRANE PROTEIN"/>
    <property type="match status" value="1"/>
</dbReference>
<keyword evidence="1" id="KW-0812">Transmembrane</keyword>
<dbReference type="EMBL" id="LMVH01000002">
    <property type="protein sequence ID" value="KUL97889.1"/>
    <property type="molecule type" value="Genomic_DNA"/>
</dbReference>
<dbReference type="GeneID" id="79783007"/>
<protein>
    <submittedName>
        <fullName evidence="2">Transporter</fullName>
    </submittedName>
</protein>
<reference evidence="2 3" key="1">
    <citation type="submission" date="2015-10" db="EMBL/GenBank/DDBJ databases">
        <authorList>
            <person name="Gilbert D.G."/>
        </authorList>
    </citation>
    <scope>NUCLEOTIDE SEQUENCE [LARGE SCALE GENOMIC DNA]</scope>
    <source>
        <strain evidence="2 3">ChDC F311</strain>
    </source>
</reference>
<keyword evidence="1" id="KW-0472">Membrane</keyword>
<evidence type="ECO:0000313" key="3">
    <source>
        <dbReference type="Proteomes" id="UP000054800"/>
    </source>
</evidence>
<dbReference type="PANTHER" id="PTHR41771">
    <property type="entry name" value="MEMBRANE PROTEIN-RELATED"/>
    <property type="match status" value="1"/>
</dbReference>
<evidence type="ECO:0000256" key="1">
    <source>
        <dbReference type="SAM" id="Phobius"/>
    </source>
</evidence>
<dbReference type="PATRIC" id="fig|76856.3.peg.1661"/>
<dbReference type="OMA" id="GFDRQTQ"/>
<dbReference type="Pfam" id="PF07907">
    <property type="entry name" value="YibE_F"/>
    <property type="match status" value="1"/>
</dbReference>
<evidence type="ECO:0000313" key="2">
    <source>
        <dbReference type="EMBL" id="KUL97889.1"/>
    </source>
</evidence>
<comment type="caution">
    <text evidence="2">The sequence shown here is derived from an EMBL/GenBank/DDBJ whole genome shotgun (WGS) entry which is preliminary data.</text>
</comment>
<gene>
    <name evidence="2" type="ORF">RO03_10795</name>
</gene>
<organism evidence="2 3">
    <name type="scientific">Fusobacterium nucleatum subsp. nucleatum</name>
    <dbReference type="NCBI Taxonomy" id="76856"/>
    <lineage>
        <taxon>Bacteria</taxon>
        <taxon>Fusobacteriati</taxon>
        <taxon>Fusobacteriota</taxon>
        <taxon>Fusobacteriia</taxon>
        <taxon>Fusobacteriales</taxon>
        <taxon>Fusobacteriaceae</taxon>
        <taxon>Fusobacterium</taxon>
    </lineage>
</organism>
<dbReference type="InterPro" id="IPR012507">
    <property type="entry name" value="YibE_F"/>
</dbReference>
<accession>A0A0M4SCR0</accession>